<dbReference type="RefSeq" id="YP_010660376.1">
    <property type="nucleotide sequence ID" value="NC_070877.1"/>
</dbReference>
<reference evidence="4 5" key="1">
    <citation type="submission" date="2019-07" db="EMBL/GenBank/DDBJ databases">
        <authorList>
            <person name="Abdullah A."/>
            <person name="Lima G.C."/>
            <person name="Cuneo C.K."/>
            <person name="Ennest D.C."/>
            <person name="Fritz K.J."/>
            <person name="Johnson B.T."/>
            <person name="Larson S.M."/>
            <person name="Lemunyete M.N."/>
            <person name="Murray M.B."/>
            <person name="Osmond D.E."/>
            <person name="Patras K.A."/>
            <person name="Ransibrahmanakul S."/>
            <person name="Simpson K.A."/>
            <person name="Thull B.S."/>
            <person name="Wetzel S."/>
            <person name="Bonilla J.A."/>
            <person name="Klyczek K."/>
            <person name="Garlena R.A."/>
            <person name="Russell D.A."/>
            <person name="Pope W.H."/>
            <person name="Jacobs-Sera D."/>
            <person name="Hatfull G.F."/>
        </authorList>
    </citation>
    <scope>NUCLEOTIDE SEQUENCE [LARGE SCALE GENOMIC DNA]</scope>
</reference>
<dbReference type="Proteomes" id="UP000321915">
    <property type="component" value="Segment"/>
</dbReference>
<keyword evidence="5" id="KW-1185">Reference proteome</keyword>
<evidence type="ECO:0000313" key="4">
    <source>
        <dbReference type="EMBL" id="QED11501.1"/>
    </source>
</evidence>
<accession>A0A5B8WGT4</accession>
<dbReference type="SUPFAM" id="SSF88713">
    <property type="entry name" value="Glycoside hydrolase/deacetylase"/>
    <property type="match status" value="1"/>
</dbReference>
<dbReference type="GeneID" id="77936373"/>
<keyword evidence="2" id="KW-0732">Signal</keyword>
<comment type="subcellular location">
    <subcellularLocation>
        <location evidence="1">Secreted</location>
    </subcellularLocation>
</comment>
<dbReference type="Gene3D" id="3.20.20.370">
    <property type="entry name" value="Glycoside hydrolase/deacetylase"/>
    <property type="match status" value="1"/>
</dbReference>
<dbReference type="InterPro" id="IPR002509">
    <property type="entry name" value="NODB_dom"/>
</dbReference>
<dbReference type="InterPro" id="IPR051398">
    <property type="entry name" value="Polysacch_Deacetylase"/>
</dbReference>
<dbReference type="KEGG" id="vg:77936373"/>
<evidence type="ECO:0000256" key="2">
    <source>
        <dbReference type="ARBA" id="ARBA00022729"/>
    </source>
</evidence>
<evidence type="ECO:0000259" key="3">
    <source>
        <dbReference type="Pfam" id="PF01522"/>
    </source>
</evidence>
<gene>
    <name evidence="4" type="primary">10</name>
    <name evidence="4" type="ORF">SEA_QUI_10</name>
</gene>
<proteinExistence type="predicted"/>
<dbReference type="GO" id="GO:0005975">
    <property type="term" value="P:carbohydrate metabolic process"/>
    <property type="evidence" value="ECO:0007669"/>
    <property type="project" value="InterPro"/>
</dbReference>
<feature type="domain" description="NodB homology" evidence="3">
    <location>
        <begin position="183"/>
        <end position="300"/>
    </location>
</feature>
<dbReference type="EMBL" id="MN183282">
    <property type="protein sequence ID" value="QED11501.1"/>
    <property type="molecule type" value="Genomic_DNA"/>
</dbReference>
<protein>
    <submittedName>
        <fullName evidence="4">Esterase</fullName>
    </submittedName>
</protein>
<organism evidence="4 5">
    <name type="scientific">Arthrobacter phage Qui</name>
    <dbReference type="NCBI Taxonomy" id="2603260"/>
    <lineage>
        <taxon>Viruses</taxon>
        <taxon>Duplodnaviria</taxon>
        <taxon>Heunggongvirae</taxon>
        <taxon>Uroviricota</taxon>
        <taxon>Caudoviricetes</taxon>
        <taxon>Quivirus</taxon>
        <taxon>Quivirus qui</taxon>
    </lineage>
</organism>
<sequence length="398" mass="42623">MPRHTTSATSADIEYNASMLALGEAVRAGSSISAGQASDWVANVTGTGTVTPGLDTEVGDFVTFAATNPSSAYRAGRAFNKVLGAGRSISFKIRRNNAATTVMDLYSSLGSAGVTNVSRWNKSVSALTVGKWYWYSVSLGEQTDGGTIPNRIDLRDMTVQVTGDANGGGSISIGDIRLHQDKARAKAVIFFDDGRKDTYSTAYPIMNAKGFPGSVAVEHTAIGNSDRVTLTELRDLYSKGWDVCGHHTAQMTTLSSTAQEDVHKASKALMESNGFIRGSRIWVWPGGARNDSTEAIAKKYWQTMRRVSSFISTGHAHVYDPIDPPVYYVTKTSVLANVQAAIDRNDGAGATIVLVFHSIVPVTSANEDVSTSDFQAIVDHLATKSNTDVVPASRVWTH</sequence>
<name>A0A5B8WGT4_9CAUD</name>
<dbReference type="PANTHER" id="PTHR34216">
    <property type="match status" value="1"/>
</dbReference>
<dbReference type="GO" id="GO:0016810">
    <property type="term" value="F:hydrolase activity, acting on carbon-nitrogen (but not peptide) bonds"/>
    <property type="evidence" value="ECO:0007669"/>
    <property type="project" value="InterPro"/>
</dbReference>
<dbReference type="Pfam" id="PF01522">
    <property type="entry name" value="Polysacc_deac_1"/>
    <property type="match status" value="1"/>
</dbReference>
<dbReference type="PANTHER" id="PTHR34216:SF3">
    <property type="entry name" value="POLY-BETA-1,6-N-ACETYL-D-GLUCOSAMINE N-DEACETYLASE"/>
    <property type="match status" value="1"/>
</dbReference>
<evidence type="ECO:0000313" key="5">
    <source>
        <dbReference type="Proteomes" id="UP000321915"/>
    </source>
</evidence>
<evidence type="ECO:0000256" key="1">
    <source>
        <dbReference type="ARBA" id="ARBA00004613"/>
    </source>
</evidence>
<dbReference type="GO" id="GO:0005576">
    <property type="term" value="C:extracellular region"/>
    <property type="evidence" value="ECO:0007669"/>
    <property type="project" value="UniProtKB-SubCell"/>
</dbReference>
<dbReference type="InterPro" id="IPR011330">
    <property type="entry name" value="Glyco_hydro/deAcase_b/a-brl"/>
</dbReference>